<dbReference type="Proteomes" id="UP001334248">
    <property type="component" value="Unassembled WGS sequence"/>
</dbReference>
<comment type="subunit">
    <text evidence="1">Conjugated with ATG12.</text>
</comment>
<keyword evidence="1" id="KW-0072">Autophagy</keyword>
<keyword evidence="1" id="KW-0813">Transport</keyword>
<sequence>MPAVGQNKDMNDLDAIQQQIWDARIPLEIRLSASESRLYDQSEPYVISFPRLAYLPFLLPRLLNYFSEELIADIETISPEAGYFTFDGVPLKWHFPIGLLYDIYVLSTQDVESHDAERSLTFNGKAIPFRLEVRFSQSSASTQQLHLISPSPTVVQDSFINSVKEADFLRSGTAKPIMSLSAADSKLLWSSTQENDLAVFSRIHAGLLPSNTPWRNIPLRVYLPSTTAGTDVEPEENVTIEAASEQGKNKSTISQPQGQIRVIQSQIPSYLSASTAPTTSQMRLPSSGGGTPQTLGTALHTLLPSLFPSRRTPILAKPLLHGAPVPMNAVLEEVATKACYADGWVNIVVAISG</sequence>
<dbReference type="InterPro" id="IPR007239">
    <property type="entry name" value="Atg5"/>
</dbReference>
<keyword evidence="1" id="KW-0472">Membrane</keyword>
<dbReference type="PANTHER" id="PTHR13040:SF2">
    <property type="entry name" value="AUTOPHAGY PROTEIN 5"/>
    <property type="match status" value="1"/>
</dbReference>
<organism evidence="5 6">
    <name type="scientific">Knufia obscura</name>
    <dbReference type="NCBI Taxonomy" id="1635080"/>
    <lineage>
        <taxon>Eukaryota</taxon>
        <taxon>Fungi</taxon>
        <taxon>Dikarya</taxon>
        <taxon>Ascomycota</taxon>
        <taxon>Pezizomycotina</taxon>
        <taxon>Eurotiomycetes</taxon>
        <taxon>Chaetothyriomycetidae</taxon>
        <taxon>Chaetothyriales</taxon>
        <taxon>Trichomeriaceae</taxon>
        <taxon>Knufia</taxon>
    </lineage>
</organism>
<evidence type="ECO:0000259" key="2">
    <source>
        <dbReference type="Pfam" id="PF04106"/>
    </source>
</evidence>
<dbReference type="Pfam" id="PF04106">
    <property type="entry name" value="ATG5_UblB"/>
    <property type="match status" value="1"/>
</dbReference>
<dbReference type="Pfam" id="PF20638">
    <property type="entry name" value="ATG5_UblA"/>
    <property type="match status" value="1"/>
</dbReference>
<gene>
    <name evidence="5" type="primary">atg5</name>
    <name evidence="5" type="ORF">PMZ80_004337</name>
</gene>
<evidence type="ECO:0000259" key="4">
    <source>
        <dbReference type="Pfam" id="PF20638"/>
    </source>
</evidence>
<evidence type="ECO:0000256" key="1">
    <source>
        <dbReference type="RuleBase" id="RU361202"/>
    </source>
</evidence>
<dbReference type="EMBL" id="JAVHJV010000004">
    <property type="protein sequence ID" value="KAK5943330.1"/>
    <property type="molecule type" value="Genomic_DNA"/>
</dbReference>
<dbReference type="InterPro" id="IPR048940">
    <property type="entry name" value="ATG5_HBR"/>
</dbReference>
<feature type="domain" description="Autophagy protein ATG5 alpha-helical bundle region" evidence="3">
    <location>
        <begin position="154"/>
        <end position="209"/>
    </location>
</feature>
<keyword evidence="6" id="KW-1185">Reference proteome</keyword>
<evidence type="ECO:0000313" key="6">
    <source>
        <dbReference type="Proteomes" id="UP001334248"/>
    </source>
</evidence>
<name>A0ABR0RRT7_9EURO</name>
<comment type="subcellular location">
    <subcellularLocation>
        <location evidence="1">Preautophagosomal structure membrane</location>
        <topology evidence="1">Peripheral membrane protein</topology>
    </subcellularLocation>
</comment>
<feature type="domain" description="Autophagy protein ATG5 UblA" evidence="4">
    <location>
        <begin position="20"/>
        <end position="133"/>
    </location>
</feature>
<keyword evidence="1" id="KW-1017">Isopeptide bond</keyword>
<comment type="function">
    <text evidence="1">Involved in cytoplasm to vacuole transport (Cvt) and autophagic vesicle formation.</text>
</comment>
<dbReference type="PANTHER" id="PTHR13040">
    <property type="entry name" value="AUTOPHAGY PROTEIN 5"/>
    <property type="match status" value="1"/>
</dbReference>
<dbReference type="Gene3D" id="3.10.20.90">
    <property type="entry name" value="Phosphatidylinositol 3-kinase Catalytic Subunit, Chain A, domain 1"/>
    <property type="match status" value="1"/>
</dbReference>
<dbReference type="RefSeq" id="XP_064731420.1">
    <property type="nucleotide sequence ID" value="XM_064872762.1"/>
</dbReference>
<dbReference type="Pfam" id="PF20637">
    <property type="entry name" value="ATG5_HBR"/>
    <property type="match status" value="1"/>
</dbReference>
<dbReference type="InterPro" id="IPR042527">
    <property type="entry name" value="Atg5_UblA_dom_sf"/>
</dbReference>
<dbReference type="Gene3D" id="3.10.20.620">
    <property type="match status" value="1"/>
</dbReference>
<evidence type="ECO:0000313" key="5">
    <source>
        <dbReference type="EMBL" id="KAK5943330.1"/>
    </source>
</evidence>
<keyword evidence="1" id="KW-0832">Ubl conjugation</keyword>
<reference evidence="5 6" key="1">
    <citation type="journal article" date="2023" name="Res Sq">
        <title>Genomic and morphological characterization of Knufia obscura isolated from the Mars 2020 spacecraft assembly facility.</title>
        <authorList>
            <person name="Chander A.M."/>
            <person name="Teixeira M.M."/>
            <person name="Singh N.K."/>
            <person name="Williams M.P."/>
            <person name="Parker C.W."/>
            <person name="Leo P."/>
            <person name="Stajich J.E."/>
            <person name="Torok T."/>
            <person name="Tighe S."/>
            <person name="Mason C.E."/>
            <person name="Venkateswaran K."/>
        </authorList>
    </citation>
    <scope>NUCLEOTIDE SEQUENCE [LARGE SCALE GENOMIC DNA]</scope>
    <source>
        <strain evidence="5 6">CCFEE 5817</strain>
    </source>
</reference>
<proteinExistence type="inferred from homology"/>
<dbReference type="GeneID" id="89997786"/>
<dbReference type="InterPro" id="IPR048318">
    <property type="entry name" value="ATG5_UblB"/>
</dbReference>
<comment type="similarity">
    <text evidence="1">Belongs to the ATG5 family.</text>
</comment>
<feature type="domain" description="Autophagy protein ATG5 UblB" evidence="2">
    <location>
        <begin position="216"/>
        <end position="349"/>
    </location>
</feature>
<comment type="caution">
    <text evidence="5">The sequence shown here is derived from an EMBL/GenBank/DDBJ whole genome shotgun (WGS) entry which is preliminary data.</text>
</comment>
<dbReference type="InterPro" id="IPR048939">
    <property type="entry name" value="ATG5_UblA"/>
</dbReference>
<protein>
    <recommendedName>
        <fullName evidence="1">Autophagy protein 5</fullName>
    </recommendedName>
</protein>
<evidence type="ECO:0000259" key="3">
    <source>
        <dbReference type="Pfam" id="PF20637"/>
    </source>
</evidence>
<accession>A0ABR0RRT7</accession>